<dbReference type="InterPro" id="IPR003754">
    <property type="entry name" value="4pyrrol_synth_uPrphyn_synth"/>
</dbReference>
<evidence type="ECO:0000256" key="2">
    <source>
        <dbReference type="ARBA" id="ARBA00008133"/>
    </source>
</evidence>
<feature type="domain" description="Tetrapyrrole biosynthesis uroporphyrinogen III synthase" evidence="10">
    <location>
        <begin position="21"/>
        <end position="236"/>
    </location>
</feature>
<dbReference type="SUPFAM" id="SSF69618">
    <property type="entry name" value="HemD-like"/>
    <property type="match status" value="1"/>
</dbReference>
<dbReference type="PATRIC" id="fig|45071.6.peg.208"/>
<dbReference type="GO" id="GO:0006782">
    <property type="term" value="P:protoporphyrinogen IX biosynthetic process"/>
    <property type="evidence" value="ECO:0007669"/>
    <property type="project" value="UniProtKB-UniRule"/>
</dbReference>
<evidence type="ECO:0000256" key="6">
    <source>
        <dbReference type="ARBA" id="ARBA00037589"/>
    </source>
</evidence>
<proteinExistence type="inferred from homology"/>
<dbReference type="EMBL" id="LSOG01000058">
    <property type="protein sequence ID" value="OEH47054.1"/>
    <property type="molecule type" value="Genomic_DNA"/>
</dbReference>
<dbReference type="InterPro" id="IPR036108">
    <property type="entry name" value="4pyrrol_syn_uPrphyn_synt_sf"/>
</dbReference>
<keyword evidence="4 9" id="KW-0456">Lyase</keyword>
<dbReference type="OrthoDB" id="9787650at2"/>
<evidence type="ECO:0000256" key="8">
    <source>
        <dbReference type="ARBA" id="ARBA00048617"/>
    </source>
</evidence>
<name>A0A1E5JR92_9GAMM</name>
<dbReference type="GO" id="GO:0004852">
    <property type="term" value="F:uroporphyrinogen-III synthase activity"/>
    <property type="evidence" value="ECO:0007669"/>
    <property type="project" value="UniProtKB-UniRule"/>
</dbReference>
<protein>
    <recommendedName>
        <fullName evidence="7 9">Uroporphyrinogen-III synthase</fullName>
        <ecNumber evidence="3 9">4.2.1.75</ecNumber>
    </recommendedName>
</protein>
<dbReference type="STRING" id="45071.Lpar_0193"/>
<dbReference type="CDD" id="cd06578">
    <property type="entry name" value="HemD"/>
    <property type="match status" value="1"/>
</dbReference>
<dbReference type="Pfam" id="PF02602">
    <property type="entry name" value="HEM4"/>
    <property type="match status" value="1"/>
</dbReference>
<comment type="pathway">
    <text evidence="1 9">Porphyrin-containing compound metabolism; protoporphyrin-IX biosynthesis; coproporphyrinogen-III from 5-aminolevulinate: step 3/4.</text>
</comment>
<dbReference type="Proteomes" id="UP000095229">
    <property type="component" value="Unassembled WGS sequence"/>
</dbReference>
<dbReference type="GO" id="GO:0006780">
    <property type="term" value="P:uroporphyrinogen III biosynthetic process"/>
    <property type="evidence" value="ECO:0007669"/>
    <property type="project" value="UniProtKB-UniRule"/>
</dbReference>
<comment type="catalytic activity">
    <reaction evidence="8 9">
        <text>hydroxymethylbilane = uroporphyrinogen III + H2O</text>
        <dbReference type="Rhea" id="RHEA:18965"/>
        <dbReference type="ChEBI" id="CHEBI:15377"/>
        <dbReference type="ChEBI" id="CHEBI:57308"/>
        <dbReference type="ChEBI" id="CHEBI:57845"/>
        <dbReference type="EC" id="4.2.1.75"/>
    </reaction>
</comment>
<evidence type="ECO:0000256" key="9">
    <source>
        <dbReference type="RuleBase" id="RU366031"/>
    </source>
</evidence>
<dbReference type="EC" id="4.2.1.75" evidence="3 9"/>
<evidence type="ECO:0000256" key="1">
    <source>
        <dbReference type="ARBA" id="ARBA00004772"/>
    </source>
</evidence>
<dbReference type="Gene3D" id="3.40.50.10090">
    <property type="match status" value="2"/>
</dbReference>
<comment type="caution">
    <text evidence="11">The sequence shown here is derived from an EMBL/GenBank/DDBJ whole genome shotgun (WGS) entry which is preliminary data.</text>
</comment>
<sequence>MNSSLHGLCILNTRPQDQAHQLSQRIREAGGVAIELPTLKIEAAKSNWINSLPDLEKIDQAIFISANAVHYCFTQLNQQHIKWPSSIQVIAIGEGSATALQKFGIRVNAIPDMPDSEHLLALETLQQPEKQNMLLFKGEGGRPLIEEQLMQRGANLIILKVYQRVIPQINRQFIQSIWRDDLVDIILLTSEQSLHNLFKLFDKEAHDWLRDKKWLIISERLAQIASSMKIRNIRVCTPNRVMNTLFDYVNKD</sequence>
<organism evidence="11 12">
    <name type="scientific">Legionella parisiensis</name>
    <dbReference type="NCBI Taxonomy" id="45071"/>
    <lineage>
        <taxon>Bacteria</taxon>
        <taxon>Pseudomonadati</taxon>
        <taxon>Pseudomonadota</taxon>
        <taxon>Gammaproteobacteria</taxon>
        <taxon>Legionellales</taxon>
        <taxon>Legionellaceae</taxon>
        <taxon>Legionella</taxon>
    </lineage>
</organism>
<dbReference type="UniPathway" id="UPA00251">
    <property type="reaction ID" value="UER00320"/>
</dbReference>
<comment type="similarity">
    <text evidence="2 9">Belongs to the uroporphyrinogen-III synthase family.</text>
</comment>
<evidence type="ECO:0000256" key="5">
    <source>
        <dbReference type="ARBA" id="ARBA00023244"/>
    </source>
</evidence>
<comment type="function">
    <text evidence="6 9">Catalyzes cyclization of the linear tetrapyrrole, hydroxymethylbilane, to the macrocyclic uroporphyrinogen III.</text>
</comment>
<keyword evidence="12" id="KW-1185">Reference proteome</keyword>
<evidence type="ECO:0000256" key="3">
    <source>
        <dbReference type="ARBA" id="ARBA00013109"/>
    </source>
</evidence>
<dbReference type="RefSeq" id="WP_058516140.1">
    <property type="nucleotide sequence ID" value="NZ_CAAAIE010000015.1"/>
</dbReference>
<gene>
    <name evidence="11" type="primary">hemD</name>
    <name evidence="11" type="ORF">lpari_01960</name>
</gene>
<dbReference type="PANTHER" id="PTHR38042:SF1">
    <property type="entry name" value="UROPORPHYRINOGEN-III SYNTHASE, CHLOROPLASTIC"/>
    <property type="match status" value="1"/>
</dbReference>
<keyword evidence="5 9" id="KW-0627">Porphyrin biosynthesis</keyword>
<dbReference type="InterPro" id="IPR039793">
    <property type="entry name" value="UROS/Hem4"/>
</dbReference>
<evidence type="ECO:0000256" key="7">
    <source>
        <dbReference type="ARBA" id="ARBA00040167"/>
    </source>
</evidence>
<accession>A0A1E5JR92</accession>
<dbReference type="AlphaFoldDB" id="A0A1E5JR92"/>
<reference evidence="11 12" key="1">
    <citation type="submission" date="2016-02" db="EMBL/GenBank/DDBJ databases">
        <title>Secondary metabolites in Legionella.</title>
        <authorList>
            <person name="Tobias N.J."/>
            <person name="Bode H.B."/>
        </authorList>
    </citation>
    <scope>NUCLEOTIDE SEQUENCE [LARGE SCALE GENOMIC DNA]</scope>
    <source>
        <strain evidence="11 12">DSM 19216</strain>
    </source>
</reference>
<evidence type="ECO:0000259" key="10">
    <source>
        <dbReference type="Pfam" id="PF02602"/>
    </source>
</evidence>
<evidence type="ECO:0000313" key="11">
    <source>
        <dbReference type="EMBL" id="OEH47054.1"/>
    </source>
</evidence>
<evidence type="ECO:0000256" key="4">
    <source>
        <dbReference type="ARBA" id="ARBA00023239"/>
    </source>
</evidence>
<evidence type="ECO:0000313" key="12">
    <source>
        <dbReference type="Proteomes" id="UP000095229"/>
    </source>
</evidence>
<dbReference type="PANTHER" id="PTHR38042">
    <property type="entry name" value="UROPORPHYRINOGEN-III SYNTHASE, CHLOROPLASTIC"/>
    <property type="match status" value="1"/>
</dbReference>